<name>A0A7X2D3Y3_9PROT</name>
<organism evidence="3 4">
    <name type="scientific">Roseospira navarrensis</name>
    <dbReference type="NCBI Taxonomy" id="140058"/>
    <lineage>
        <taxon>Bacteria</taxon>
        <taxon>Pseudomonadati</taxon>
        <taxon>Pseudomonadota</taxon>
        <taxon>Alphaproteobacteria</taxon>
        <taxon>Rhodospirillales</taxon>
        <taxon>Rhodospirillaceae</taxon>
        <taxon>Roseospira</taxon>
    </lineage>
</organism>
<dbReference type="InterPro" id="IPR011294">
    <property type="entry name" value="3-OHbutyrate_DH"/>
</dbReference>
<evidence type="ECO:0000313" key="4">
    <source>
        <dbReference type="Proteomes" id="UP000434582"/>
    </source>
</evidence>
<dbReference type="PANTHER" id="PTHR42879">
    <property type="entry name" value="3-OXOACYL-(ACYL-CARRIER-PROTEIN) REDUCTASE"/>
    <property type="match status" value="1"/>
</dbReference>
<dbReference type="EMBL" id="WIVE01000039">
    <property type="protein sequence ID" value="MQX37328.1"/>
    <property type="molecule type" value="Genomic_DNA"/>
</dbReference>
<comment type="caution">
    <text evidence="3">The sequence shown here is derived from an EMBL/GenBank/DDBJ whole genome shotgun (WGS) entry which is preliminary data.</text>
</comment>
<dbReference type="AlphaFoldDB" id="A0A7X2D3Y3"/>
<dbReference type="Proteomes" id="UP000434582">
    <property type="component" value="Unassembled WGS sequence"/>
</dbReference>
<keyword evidence="3" id="KW-0560">Oxidoreductase</keyword>
<reference evidence="3 4" key="1">
    <citation type="submission" date="2019-10" db="EMBL/GenBank/DDBJ databases">
        <title>Draft whole-genome sequence of the purple nonsulfur photosynthetic bacterium Roseospira navarrensis DSM 15114.</title>
        <authorList>
            <person name="Kyndt J.A."/>
            <person name="Meyer T.E."/>
        </authorList>
    </citation>
    <scope>NUCLEOTIDE SEQUENCE [LARGE SCALE GENOMIC DNA]</scope>
    <source>
        <strain evidence="3 4">DSM 15114</strain>
    </source>
</reference>
<dbReference type="OrthoDB" id="7375193at2"/>
<dbReference type="GO" id="GO:0003858">
    <property type="term" value="F:3-hydroxybutyrate dehydrogenase activity"/>
    <property type="evidence" value="ECO:0007669"/>
    <property type="project" value="UniProtKB-EC"/>
</dbReference>
<gene>
    <name evidence="3" type="ORF">GHC57_12440</name>
</gene>
<proteinExistence type="inferred from homology"/>
<dbReference type="NCBIfam" id="NF009093">
    <property type="entry name" value="PRK12429.1"/>
    <property type="match status" value="1"/>
</dbReference>
<evidence type="ECO:0000256" key="1">
    <source>
        <dbReference type="ARBA" id="ARBA00006484"/>
    </source>
</evidence>
<evidence type="ECO:0000256" key="2">
    <source>
        <dbReference type="RuleBase" id="RU000363"/>
    </source>
</evidence>
<keyword evidence="4" id="KW-1185">Reference proteome</keyword>
<dbReference type="InterPro" id="IPR036291">
    <property type="entry name" value="NAD(P)-bd_dom_sf"/>
</dbReference>
<dbReference type="PRINTS" id="PR00081">
    <property type="entry name" value="GDHRDH"/>
</dbReference>
<dbReference type="Gene3D" id="3.40.50.720">
    <property type="entry name" value="NAD(P)-binding Rossmann-like Domain"/>
    <property type="match status" value="1"/>
</dbReference>
<dbReference type="FunFam" id="3.40.50.720:FF:000084">
    <property type="entry name" value="Short-chain dehydrogenase reductase"/>
    <property type="match status" value="1"/>
</dbReference>
<dbReference type="Pfam" id="PF00106">
    <property type="entry name" value="adh_short"/>
    <property type="match status" value="1"/>
</dbReference>
<dbReference type="PRINTS" id="PR00080">
    <property type="entry name" value="SDRFAMILY"/>
</dbReference>
<dbReference type="RefSeq" id="WP_153344697.1">
    <property type="nucleotide sequence ID" value="NZ_WIVE01000039.1"/>
</dbReference>
<dbReference type="SUPFAM" id="SSF51735">
    <property type="entry name" value="NAD(P)-binding Rossmann-fold domains"/>
    <property type="match status" value="1"/>
</dbReference>
<comment type="similarity">
    <text evidence="1 2">Belongs to the short-chain dehydrogenases/reductases (SDR) family.</text>
</comment>
<dbReference type="InterPro" id="IPR050259">
    <property type="entry name" value="SDR"/>
</dbReference>
<protein>
    <submittedName>
        <fullName evidence="3">3-hydroxybutyrate dehydrogenase</fullName>
        <ecNumber evidence="3">1.1.1.30</ecNumber>
    </submittedName>
</protein>
<dbReference type="NCBIfam" id="TIGR01963">
    <property type="entry name" value="PHB_DH"/>
    <property type="match status" value="1"/>
</dbReference>
<sequence length="260" mass="27526">MLNGKTALVTGSTSGIGLGIARAMAKNGADIVMNGFGDADEIEALRAGLESDFGVRAVFLHADLSNPDEAVGLVKKAEEALGKVDILVNNAGIQHTDRIEDFPPEKWDAVIAINLSACFHTTRAALPGMQQRDWGRIINIASAHGLVGSPFKAAYIAAKHGLVGLTKVTALENAKQHITANAICPGWVKTPLVVKQIEARAEAEGMPMDDATRKLLGERQPTERFVTPEQLGELAVFLASEAADTTTGAAFPMDGAFTVW</sequence>
<dbReference type="EC" id="1.1.1.30" evidence="3"/>
<dbReference type="InterPro" id="IPR002347">
    <property type="entry name" value="SDR_fam"/>
</dbReference>
<dbReference type="PANTHER" id="PTHR42879:SF2">
    <property type="entry name" value="3-OXOACYL-[ACYL-CARRIER-PROTEIN] REDUCTASE FABG"/>
    <property type="match status" value="1"/>
</dbReference>
<accession>A0A7X2D3Y3</accession>
<evidence type="ECO:0000313" key="3">
    <source>
        <dbReference type="EMBL" id="MQX37328.1"/>
    </source>
</evidence>